<evidence type="ECO:0000313" key="5">
    <source>
        <dbReference type="Proteomes" id="UP000689195"/>
    </source>
</evidence>
<gene>
    <name evidence="4" type="ORF">PPENT_87.1.T0750097</name>
</gene>
<dbReference type="PANTHER" id="PTHR24183">
    <property type="entry name" value="FIBRONECTIN TYPE 3 AND ANKYRIN REPEAT DOMAINS PROTEIN 1"/>
    <property type="match status" value="1"/>
</dbReference>
<evidence type="ECO:0000313" key="4">
    <source>
        <dbReference type="EMBL" id="CAD8180898.1"/>
    </source>
</evidence>
<evidence type="ECO:0000256" key="1">
    <source>
        <dbReference type="PROSITE-ProRule" id="PRU00023"/>
    </source>
</evidence>
<protein>
    <recommendedName>
        <fullName evidence="6">Ankyrin repeat protein</fullName>
    </recommendedName>
</protein>
<keyword evidence="2" id="KW-0175">Coiled coil</keyword>
<feature type="repeat" description="ANK" evidence="1">
    <location>
        <begin position="844"/>
        <end position="876"/>
    </location>
</feature>
<evidence type="ECO:0008006" key="6">
    <source>
        <dbReference type="Google" id="ProtNLM"/>
    </source>
</evidence>
<dbReference type="PROSITE" id="PS50297">
    <property type="entry name" value="ANK_REP_REGION"/>
    <property type="match status" value="1"/>
</dbReference>
<accession>A0A8S1VSE3</accession>
<dbReference type="Pfam" id="PF12796">
    <property type="entry name" value="Ank_2"/>
    <property type="match status" value="1"/>
</dbReference>
<dbReference type="PANTHER" id="PTHR24183:SF1">
    <property type="entry name" value="FIBRONECTIN TYPE 3 AND ANKYRIN REPEAT DOMAINS PROTEIN 1"/>
    <property type="match status" value="1"/>
</dbReference>
<dbReference type="PROSITE" id="PS50088">
    <property type="entry name" value="ANK_REPEAT"/>
    <property type="match status" value="1"/>
</dbReference>
<dbReference type="InterPro" id="IPR002110">
    <property type="entry name" value="Ankyrin_rpt"/>
</dbReference>
<evidence type="ECO:0000256" key="3">
    <source>
        <dbReference type="SAM" id="MobiDB-lite"/>
    </source>
</evidence>
<feature type="coiled-coil region" evidence="2">
    <location>
        <begin position="298"/>
        <end position="333"/>
    </location>
</feature>
<name>A0A8S1VSE3_9CILI</name>
<keyword evidence="5" id="KW-1185">Reference proteome</keyword>
<organism evidence="4 5">
    <name type="scientific">Paramecium pentaurelia</name>
    <dbReference type="NCBI Taxonomy" id="43138"/>
    <lineage>
        <taxon>Eukaryota</taxon>
        <taxon>Sar</taxon>
        <taxon>Alveolata</taxon>
        <taxon>Ciliophora</taxon>
        <taxon>Intramacronucleata</taxon>
        <taxon>Oligohymenophorea</taxon>
        <taxon>Peniculida</taxon>
        <taxon>Parameciidae</taxon>
        <taxon>Paramecium</taxon>
    </lineage>
</organism>
<reference evidence="4" key="1">
    <citation type="submission" date="2021-01" db="EMBL/GenBank/DDBJ databases">
        <authorList>
            <consortium name="Genoscope - CEA"/>
            <person name="William W."/>
        </authorList>
    </citation>
    <scope>NUCLEOTIDE SEQUENCE</scope>
</reference>
<evidence type="ECO:0000256" key="2">
    <source>
        <dbReference type="SAM" id="Coils"/>
    </source>
</evidence>
<feature type="compositionally biased region" description="Polar residues" evidence="3">
    <location>
        <begin position="665"/>
        <end position="689"/>
    </location>
</feature>
<comment type="caution">
    <text evidence="4">The sequence shown here is derived from an EMBL/GenBank/DDBJ whole genome shotgun (WGS) entry which is preliminary data.</text>
</comment>
<feature type="region of interest" description="Disordered" evidence="3">
    <location>
        <begin position="658"/>
        <end position="689"/>
    </location>
</feature>
<dbReference type="Proteomes" id="UP000689195">
    <property type="component" value="Unassembled WGS sequence"/>
</dbReference>
<proteinExistence type="predicted"/>
<keyword evidence="1" id="KW-0040">ANK repeat</keyword>
<dbReference type="GO" id="GO:0005634">
    <property type="term" value="C:nucleus"/>
    <property type="evidence" value="ECO:0007669"/>
    <property type="project" value="TreeGrafter"/>
</dbReference>
<dbReference type="OrthoDB" id="341259at2759"/>
<dbReference type="AlphaFoldDB" id="A0A8S1VSE3"/>
<dbReference type="EMBL" id="CAJJDO010000075">
    <property type="protein sequence ID" value="CAD8180898.1"/>
    <property type="molecule type" value="Genomic_DNA"/>
</dbReference>
<sequence>MKQQLVNQFFTNMNNNKHFVQSNGSITTTAPNKHKKNGSSTIITGNKYLVYTKHSSRIFKDSSFKLPFLTAVIKSQDTLKTAIERTNKINANIGDFRISQIHHRNKTEIILLQNNLIDSKQEEIKEYLDQDQKEEQTQIYIVQNKIEHINQQSLTISHQSEQFKFQTKVKLIEVLGEAYDFSYTNQNISKINKIKINSSINEIESLNQKSYYLIRKIKQLLCTYREKQTSIDLEIKKKKGIINLTDRAFTQTLSNMSDERTPKISDSKFNQQLSTIAQKKSKGYYNYSVQETESLTPLKTILEAIKEQKNDQKEIKEKSMAELQQKTQQISNKNLTITIIYEENEKRIEFQLPNYINDNTQQNQDQIKIQEKKQSNIYSLVTKQMLQSKFALRLIKKFGDKVIQTQKDNVTIENFNSFKASQFTRYYLQNHIQKCLETKIEKNDLQTNKNQIFDYLVWQETQHEMLNKNSEFVVINQFHNQINKSTIKIQHQIKNNFYKGLSKIFQSENSFLSSSESQLDLSDIEMQTHFKLNHIYYIQDLVSVNDLNKAKLRLIINTVDDETKNRFLHDKLMKFPEILNEIYQNQEVLEGEQFYLINKLEYQLSSRDQTIITNQFSKQFSFIQLGLFEDDINYKISSQEKNYIEQCKIMKNLDSFNTKDKYKNEPTSNLNIPSKSKSRLPSPTRSLQNQTQYKNIQKESNLIINKGQILKKHSLQKNLLTIQKLASSKNIITQSSKTLQTQMNTNTNIHEQKSQQFQNIQNEIGIQFNKQSQRQIKIHQHFNTETSMQPFSLLFRNMLLQESSQNEKSNIEKVFSLIQDHRLLDIKDLLLHDHNINIDTQDQNGNTFLICAAKTGSQDIIKFLLRQGADISFKNNSNLDAIQMAITHYHYQAADEINQFGRSNSYKF</sequence>
<dbReference type="SMART" id="SM00248">
    <property type="entry name" value="ANK"/>
    <property type="match status" value="1"/>
</dbReference>